<dbReference type="FunFam" id="2.40.50.100:FF:000042">
    <property type="entry name" value="50S ribosomal protein L27"/>
    <property type="match status" value="1"/>
</dbReference>
<organism evidence="8 9">
    <name type="scientific">Mucor plumbeus</name>
    <dbReference type="NCBI Taxonomy" id="97098"/>
    <lineage>
        <taxon>Eukaryota</taxon>
        <taxon>Fungi</taxon>
        <taxon>Fungi incertae sedis</taxon>
        <taxon>Mucoromycota</taxon>
        <taxon>Mucoromycotina</taxon>
        <taxon>Mucoromycetes</taxon>
        <taxon>Mucorales</taxon>
        <taxon>Mucorineae</taxon>
        <taxon>Mucoraceae</taxon>
        <taxon>Mucor</taxon>
    </lineage>
</organism>
<dbReference type="GO" id="GO:0006412">
    <property type="term" value="P:translation"/>
    <property type="evidence" value="ECO:0007669"/>
    <property type="project" value="InterPro"/>
</dbReference>
<feature type="region of interest" description="Disordered" evidence="7">
    <location>
        <begin position="45"/>
        <end position="64"/>
    </location>
</feature>
<dbReference type="GO" id="GO:0003735">
    <property type="term" value="F:structural constituent of ribosome"/>
    <property type="evidence" value="ECO:0007669"/>
    <property type="project" value="InterPro"/>
</dbReference>
<keyword evidence="5" id="KW-0687">Ribonucleoprotein</keyword>
<dbReference type="PRINTS" id="PR00063">
    <property type="entry name" value="RIBOSOMALL27"/>
</dbReference>
<dbReference type="OrthoDB" id="1867012at2759"/>
<accession>A0A8H7QMN3</accession>
<sequence>MSLLNRTFTQFSSTTIKSSQWSNTARPMITPFLQNTTVESTQVRWATKKSGGSSRNGRDSAGRRLGVKKFGGQEVIPGNIIVRQRGTKFHAGDNVGMGKDHTLFALEPGYVRFYKDVQHPKRRLVGIVHEREATLPIPMDQPKPRRFDLVDLTAL</sequence>
<dbReference type="HAMAP" id="MF_00539">
    <property type="entry name" value="Ribosomal_bL27"/>
    <property type="match status" value="1"/>
</dbReference>
<evidence type="ECO:0000313" key="8">
    <source>
        <dbReference type="EMBL" id="KAG2195467.1"/>
    </source>
</evidence>
<keyword evidence="3" id="KW-0689">Ribosomal protein</keyword>
<dbReference type="EMBL" id="JAEPRC010000525">
    <property type="protein sequence ID" value="KAG2195467.1"/>
    <property type="molecule type" value="Genomic_DNA"/>
</dbReference>
<dbReference type="Pfam" id="PF01016">
    <property type="entry name" value="Ribosomal_L27"/>
    <property type="match status" value="1"/>
</dbReference>
<keyword evidence="4" id="KW-0496">Mitochondrion</keyword>
<keyword evidence="9" id="KW-1185">Reference proteome</keyword>
<dbReference type="AlphaFoldDB" id="A0A8H7QMN3"/>
<dbReference type="GO" id="GO:0005762">
    <property type="term" value="C:mitochondrial large ribosomal subunit"/>
    <property type="evidence" value="ECO:0007669"/>
    <property type="project" value="TreeGrafter"/>
</dbReference>
<dbReference type="Proteomes" id="UP000650833">
    <property type="component" value="Unassembled WGS sequence"/>
</dbReference>
<protein>
    <recommendedName>
        <fullName evidence="6">Large ribosomal subunit protein bL27m</fullName>
    </recommendedName>
</protein>
<reference evidence="8" key="1">
    <citation type="submission" date="2020-12" db="EMBL/GenBank/DDBJ databases">
        <title>Metabolic potential, ecology and presence of endohyphal bacteria is reflected in genomic diversity of Mucoromycotina.</title>
        <authorList>
            <person name="Muszewska A."/>
            <person name="Okrasinska A."/>
            <person name="Steczkiewicz K."/>
            <person name="Drgas O."/>
            <person name="Orlowska M."/>
            <person name="Perlinska-Lenart U."/>
            <person name="Aleksandrzak-Piekarczyk T."/>
            <person name="Szatraj K."/>
            <person name="Zielenkiewicz U."/>
            <person name="Pilsyk S."/>
            <person name="Malc E."/>
            <person name="Mieczkowski P."/>
            <person name="Kruszewska J.S."/>
            <person name="Biernat P."/>
            <person name="Pawlowska J."/>
        </authorList>
    </citation>
    <scope>NUCLEOTIDE SEQUENCE</scope>
    <source>
        <strain evidence="8">CBS 226.32</strain>
    </source>
</reference>
<evidence type="ECO:0000256" key="4">
    <source>
        <dbReference type="ARBA" id="ARBA00023128"/>
    </source>
</evidence>
<feature type="compositionally biased region" description="Polar residues" evidence="7">
    <location>
        <begin position="45"/>
        <end position="55"/>
    </location>
</feature>
<evidence type="ECO:0000256" key="7">
    <source>
        <dbReference type="SAM" id="MobiDB-lite"/>
    </source>
</evidence>
<dbReference type="InterPro" id="IPR001684">
    <property type="entry name" value="Ribosomal_bL27"/>
</dbReference>
<dbReference type="InterPro" id="IPR018261">
    <property type="entry name" value="Ribosomal_bL27_CS"/>
</dbReference>
<evidence type="ECO:0000256" key="6">
    <source>
        <dbReference type="ARBA" id="ARBA00035267"/>
    </source>
</evidence>
<evidence type="ECO:0000313" key="9">
    <source>
        <dbReference type="Proteomes" id="UP000650833"/>
    </source>
</evidence>
<dbReference type="Gene3D" id="2.40.50.100">
    <property type="match status" value="1"/>
</dbReference>
<comment type="subcellular location">
    <subcellularLocation>
        <location evidence="1">Mitochondrion</location>
    </subcellularLocation>
</comment>
<gene>
    <name evidence="8" type="ORF">INT46_003418</name>
</gene>
<proteinExistence type="inferred from homology"/>
<dbReference type="NCBIfam" id="TIGR00062">
    <property type="entry name" value="L27"/>
    <property type="match status" value="1"/>
</dbReference>
<dbReference type="PANTHER" id="PTHR15893:SF0">
    <property type="entry name" value="LARGE RIBOSOMAL SUBUNIT PROTEIN BL27M"/>
    <property type="match status" value="1"/>
</dbReference>
<evidence type="ECO:0000256" key="5">
    <source>
        <dbReference type="ARBA" id="ARBA00023274"/>
    </source>
</evidence>
<dbReference type="PROSITE" id="PS00831">
    <property type="entry name" value="RIBOSOMAL_L27"/>
    <property type="match status" value="1"/>
</dbReference>
<name>A0A8H7QMN3_9FUNG</name>
<evidence type="ECO:0000256" key="3">
    <source>
        <dbReference type="ARBA" id="ARBA00022980"/>
    </source>
</evidence>
<dbReference type="SUPFAM" id="SSF110324">
    <property type="entry name" value="Ribosomal L27 protein-like"/>
    <property type="match status" value="1"/>
</dbReference>
<evidence type="ECO:0000256" key="1">
    <source>
        <dbReference type="ARBA" id="ARBA00004173"/>
    </source>
</evidence>
<comment type="caution">
    <text evidence="8">The sequence shown here is derived from an EMBL/GenBank/DDBJ whole genome shotgun (WGS) entry which is preliminary data.</text>
</comment>
<comment type="similarity">
    <text evidence="2">Belongs to the bacterial ribosomal protein bL27 family.</text>
</comment>
<evidence type="ECO:0000256" key="2">
    <source>
        <dbReference type="ARBA" id="ARBA00010797"/>
    </source>
</evidence>
<dbReference type="PANTHER" id="PTHR15893">
    <property type="entry name" value="RIBOSOMAL PROTEIN L27"/>
    <property type="match status" value="1"/>
</dbReference>